<keyword evidence="1" id="KW-0472">Membrane</keyword>
<dbReference type="AlphaFoldDB" id="A0A194XG24"/>
<accession>A0A194XG24</accession>
<organism evidence="2 3">
    <name type="scientific">Mollisia scopiformis</name>
    <name type="common">Conifer needle endophyte fungus</name>
    <name type="synonym">Phialocephala scopiformis</name>
    <dbReference type="NCBI Taxonomy" id="149040"/>
    <lineage>
        <taxon>Eukaryota</taxon>
        <taxon>Fungi</taxon>
        <taxon>Dikarya</taxon>
        <taxon>Ascomycota</taxon>
        <taxon>Pezizomycotina</taxon>
        <taxon>Leotiomycetes</taxon>
        <taxon>Helotiales</taxon>
        <taxon>Mollisiaceae</taxon>
        <taxon>Mollisia</taxon>
    </lineage>
</organism>
<feature type="transmembrane region" description="Helical" evidence="1">
    <location>
        <begin position="99"/>
        <end position="124"/>
    </location>
</feature>
<dbReference type="Proteomes" id="UP000070700">
    <property type="component" value="Unassembled WGS sequence"/>
</dbReference>
<proteinExistence type="predicted"/>
<name>A0A194XG24_MOLSC</name>
<gene>
    <name evidence="2" type="ORF">LY89DRAFT_667790</name>
</gene>
<dbReference type="EMBL" id="KQ947412">
    <property type="protein sequence ID" value="KUJ18722.1"/>
    <property type="molecule type" value="Genomic_DNA"/>
</dbReference>
<keyword evidence="1" id="KW-0812">Transmembrane</keyword>
<dbReference type="KEGG" id="psco:LY89DRAFT_667790"/>
<evidence type="ECO:0000256" key="1">
    <source>
        <dbReference type="SAM" id="Phobius"/>
    </source>
</evidence>
<dbReference type="InParanoid" id="A0A194XG24"/>
<reference evidence="2 3" key="1">
    <citation type="submission" date="2015-10" db="EMBL/GenBank/DDBJ databases">
        <title>Full genome of DAOMC 229536 Phialocephala scopiformis, a fungal endophyte of spruce producing the potent anti-insectan compound rugulosin.</title>
        <authorList>
            <consortium name="DOE Joint Genome Institute"/>
            <person name="Walker A.K."/>
            <person name="Frasz S.L."/>
            <person name="Seifert K.A."/>
            <person name="Miller J.D."/>
            <person name="Mondo S.J."/>
            <person name="Labutti K."/>
            <person name="Lipzen A."/>
            <person name="Dockter R."/>
            <person name="Kennedy M."/>
            <person name="Grigoriev I.V."/>
            <person name="Spatafora J.W."/>
        </authorList>
    </citation>
    <scope>NUCLEOTIDE SEQUENCE [LARGE SCALE GENOMIC DNA]</scope>
    <source>
        <strain evidence="2 3">CBS 120377</strain>
    </source>
</reference>
<evidence type="ECO:0000313" key="3">
    <source>
        <dbReference type="Proteomes" id="UP000070700"/>
    </source>
</evidence>
<dbReference type="OrthoDB" id="10507494at2759"/>
<dbReference type="GeneID" id="28822727"/>
<evidence type="ECO:0000313" key="2">
    <source>
        <dbReference type="EMBL" id="KUJ18722.1"/>
    </source>
</evidence>
<keyword evidence="1" id="KW-1133">Transmembrane helix</keyword>
<sequence>MSAEEPSPDEHAVTVISDAIIEANRIQNQTSSNDTTDNIPDDQEVHEIADAIIQATEILNQNASVDVTNLNVTDNSLNCNNCSMRCIPAHKSPLRDTAWYWYLIIGLLLCLVAMGAGLGTWIFLDERKTRKVKKKRAERRASLAGPTDR</sequence>
<keyword evidence="3" id="KW-1185">Reference proteome</keyword>
<protein>
    <submittedName>
        <fullName evidence="2">Uncharacterized protein</fullName>
    </submittedName>
</protein>
<dbReference type="RefSeq" id="XP_018073077.1">
    <property type="nucleotide sequence ID" value="XM_018213001.1"/>
</dbReference>